<dbReference type="SMART" id="SM00387">
    <property type="entry name" value="HATPase_c"/>
    <property type="match status" value="1"/>
</dbReference>
<proteinExistence type="predicted"/>
<dbReference type="CDD" id="cd00082">
    <property type="entry name" value="HisKA"/>
    <property type="match status" value="1"/>
</dbReference>
<dbReference type="SUPFAM" id="SSF55874">
    <property type="entry name" value="ATPase domain of HSP90 chaperone/DNA topoisomerase II/histidine kinase"/>
    <property type="match status" value="1"/>
</dbReference>
<dbReference type="Pfam" id="PF02518">
    <property type="entry name" value="HATPase_c"/>
    <property type="match status" value="1"/>
</dbReference>
<dbReference type="Gene3D" id="1.10.490.70">
    <property type="entry name" value="Histidine kinase N-terminal domain"/>
    <property type="match status" value="1"/>
</dbReference>
<evidence type="ECO:0000256" key="3">
    <source>
        <dbReference type="ARBA" id="ARBA00022553"/>
    </source>
</evidence>
<dbReference type="InterPro" id="IPR003594">
    <property type="entry name" value="HATPase_dom"/>
</dbReference>
<dbReference type="GO" id="GO:0000155">
    <property type="term" value="F:phosphorelay sensor kinase activity"/>
    <property type="evidence" value="ECO:0007669"/>
    <property type="project" value="InterPro"/>
</dbReference>
<feature type="region of interest" description="Disordered" evidence="7">
    <location>
        <begin position="62"/>
        <end position="85"/>
    </location>
</feature>
<evidence type="ECO:0000256" key="2">
    <source>
        <dbReference type="ARBA" id="ARBA00012438"/>
    </source>
</evidence>
<dbReference type="Pfam" id="PF00512">
    <property type="entry name" value="HisKA"/>
    <property type="match status" value="1"/>
</dbReference>
<evidence type="ECO:0000256" key="6">
    <source>
        <dbReference type="ARBA" id="ARBA00023012"/>
    </source>
</evidence>
<dbReference type="InterPro" id="IPR025751">
    <property type="entry name" value="RsbRD_N_dom"/>
</dbReference>
<dbReference type="InterPro" id="IPR003661">
    <property type="entry name" value="HisK_dim/P_dom"/>
</dbReference>
<dbReference type="Gene3D" id="3.30.565.10">
    <property type="entry name" value="Histidine kinase-like ATPase, C-terminal domain"/>
    <property type="match status" value="1"/>
</dbReference>
<evidence type="ECO:0000256" key="7">
    <source>
        <dbReference type="SAM" id="MobiDB-lite"/>
    </source>
</evidence>
<dbReference type="InterPro" id="IPR050736">
    <property type="entry name" value="Sensor_HK_Regulatory"/>
</dbReference>
<evidence type="ECO:0000256" key="1">
    <source>
        <dbReference type="ARBA" id="ARBA00000085"/>
    </source>
</evidence>
<keyword evidence="4" id="KW-0808">Transferase</keyword>
<comment type="catalytic activity">
    <reaction evidence="1">
        <text>ATP + protein L-histidine = ADP + protein N-phospho-L-histidine.</text>
        <dbReference type="EC" id="2.7.13.3"/>
    </reaction>
</comment>
<dbReference type="Proteomes" id="UP000295509">
    <property type="component" value="Unassembled WGS sequence"/>
</dbReference>
<feature type="compositionally biased region" description="Basic and acidic residues" evidence="7">
    <location>
        <begin position="75"/>
        <end position="85"/>
    </location>
</feature>
<protein>
    <recommendedName>
        <fullName evidence="2">histidine kinase</fullName>
        <ecNumber evidence="2">2.7.13.3</ecNumber>
    </recommendedName>
</protein>
<dbReference type="Gene3D" id="1.10.287.130">
    <property type="match status" value="1"/>
</dbReference>
<dbReference type="InterPro" id="IPR004358">
    <property type="entry name" value="Sig_transdc_His_kin-like_C"/>
</dbReference>
<dbReference type="InterPro" id="IPR036097">
    <property type="entry name" value="HisK_dim/P_sf"/>
</dbReference>
<keyword evidence="3" id="KW-0597">Phosphoprotein</keyword>
<sequence length="385" mass="41978">MAPHATGGIMSLSDFIEANLPELVDEWAEYARTISLKDSHLTDTQLRNSARDILIRIAAHMRQPQTAEQQQAKSRGNEHDPASGFDRVAHEHADDRLAQGYGINEVVAEYRALRASVLRQWQQRSPDAAAASEEMVRFNEAIDHMLAESVRHYAQRTERIRDLFAGVLAHDLRSPLGAILNSAQVVLHDDGLSSSSVKAVAIAQRSAVRMKHMIDDLLVFTRTRLGDMLPVDFTPQDIGRICNDAADEVRASYPDACIKVCVTGELAGRWDGTRIGQLLVNLLVNAVQHGSGNISVDALGHGEQLTLIVSNEGAPIPATALPTLFDPLTRASRSARRSGPPSSMGLGLYICRCIARAHNGTIEAESAEGGTSFTVQIPRFPSTER</sequence>
<keyword evidence="10" id="KW-1185">Reference proteome</keyword>
<feature type="compositionally biased region" description="Polar residues" evidence="7">
    <location>
        <begin position="63"/>
        <end position="74"/>
    </location>
</feature>
<organism evidence="9 10">
    <name type="scientific">Paraburkholderia rhizosphaerae</name>
    <dbReference type="NCBI Taxonomy" id="480658"/>
    <lineage>
        <taxon>Bacteria</taxon>
        <taxon>Pseudomonadati</taxon>
        <taxon>Pseudomonadota</taxon>
        <taxon>Betaproteobacteria</taxon>
        <taxon>Burkholderiales</taxon>
        <taxon>Burkholderiaceae</taxon>
        <taxon>Paraburkholderia</taxon>
    </lineage>
</organism>
<dbReference type="SMART" id="SM00388">
    <property type="entry name" value="HisKA"/>
    <property type="match status" value="1"/>
</dbReference>
<comment type="caution">
    <text evidence="9">The sequence shown here is derived from an EMBL/GenBank/DDBJ whole genome shotgun (WGS) entry which is preliminary data.</text>
</comment>
<dbReference type="SUPFAM" id="SSF47384">
    <property type="entry name" value="Homodimeric domain of signal transducing histidine kinase"/>
    <property type="match status" value="1"/>
</dbReference>
<dbReference type="PRINTS" id="PR00344">
    <property type="entry name" value="BCTRLSENSOR"/>
</dbReference>
<keyword evidence="6" id="KW-0902">Two-component regulatory system</keyword>
<dbReference type="PROSITE" id="PS50109">
    <property type="entry name" value="HIS_KIN"/>
    <property type="match status" value="1"/>
</dbReference>
<dbReference type="EC" id="2.7.13.3" evidence="2"/>
<evidence type="ECO:0000259" key="8">
    <source>
        <dbReference type="PROSITE" id="PS50109"/>
    </source>
</evidence>
<name>A0A4R8LQP1_9BURK</name>
<feature type="domain" description="Histidine kinase" evidence="8">
    <location>
        <begin position="167"/>
        <end position="381"/>
    </location>
</feature>
<dbReference type="AlphaFoldDB" id="A0A4R8LQP1"/>
<dbReference type="PANTHER" id="PTHR43711:SF1">
    <property type="entry name" value="HISTIDINE KINASE 1"/>
    <property type="match status" value="1"/>
</dbReference>
<accession>A0A4R8LQP1</accession>
<dbReference type="InterPro" id="IPR005467">
    <property type="entry name" value="His_kinase_dom"/>
</dbReference>
<reference evidence="9 10" key="1">
    <citation type="submission" date="2019-03" db="EMBL/GenBank/DDBJ databases">
        <title>Genomic Encyclopedia of Type Strains, Phase III (KMG-III): the genomes of soil and plant-associated and newly described type strains.</title>
        <authorList>
            <person name="Whitman W."/>
        </authorList>
    </citation>
    <scope>NUCLEOTIDE SEQUENCE [LARGE SCALE GENOMIC DNA]</scope>
    <source>
        <strain evidence="9 10">LMG 29544</strain>
    </source>
</reference>
<evidence type="ECO:0000313" key="10">
    <source>
        <dbReference type="Proteomes" id="UP000295509"/>
    </source>
</evidence>
<dbReference type="PANTHER" id="PTHR43711">
    <property type="entry name" value="TWO-COMPONENT HISTIDINE KINASE"/>
    <property type="match status" value="1"/>
</dbReference>
<dbReference type="InterPro" id="IPR036890">
    <property type="entry name" value="HATPase_C_sf"/>
</dbReference>
<evidence type="ECO:0000256" key="4">
    <source>
        <dbReference type="ARBA" id="ARBA00022679"/>
    </source>
</evidence>
<evidence type="ECO:0000313" key="9">
    <source>
        <dbReference type="EMBL" id="TDY48190.1"/>
    </source>
</evidence>
<dbReference type="EMBL" id="SORE01000011">
    <property type="protein sequence ID" value="TDY48190.1"/>
    <property type="molecule type" value="Genomic_DNA"/>
</dbReference>
<dbReference type="Pfam" id="PF14361">
    <property type="entry name" value="RsbRD_N"/>
    <property type="match status" value="1"/>
</dbReference>
<keyword evidence="5 9" id="KW-0418">Kinase</keyword>
<evidence type="ECO:0000256" key="5">
    <source>
        <dbReference type="ARBA" id="ARBA00022777"/>
    </source>
</evidence>
<gene>
    <name evidence="9" type="ORF">BX592_111125</name>
</gene>